<reference evidence="2 3" key="1">
    <citation type="submission" date="2019-08" db="EMBL/GenBank/DDBJ databases">
        <title>Bradyrhizobium hipponensis sp. nov., a rhizobium isolated from a Lupinus angustifolius root nodule in Tunisia.</title>
        <authorList>
            <person name="Off K."/>
            <person name="Rejili M."/>
            <person name="Mars M."/>
            <person name="Brachmann A."/>
            <person name="Marin M."/>
        </authorList>
    </citation>
    <scope>NUCLEOTIDE SEQUENCE [LARGE SCALE GENOMIC DNA]</scope>
    <source>
        <strain evidence="3">aSej3</strain>
    </source>
</reference>
<comment type="caution">
    <text evidence="2">The sequence shown here is derived from an EMBL/GenBank/DDBJ whole genome shotgun (WGS) entry which is preliminary data.</text>
</comment>
<evidence type="ECO:0000313" key="2">
    <source>
        <dbReference type="EMBL" id="TYO64042.1"/>
    </source>
</evidence>
<evidence type="ECO:0000256" key="1">
    <source>
        <dbReference type="SAM" id="MobiDB-lite"/>
    </source>
</evidence>
<sequence length="60" mass="6240">MDTAFPKFGKVEYFCGGGLTGFSDGAGVLPDGLNWDGREARPAQPPQKPAQENVTTGPAS</sequence>
<protein>
    <submittedName>
        <fullName evidence="2">Uncharacterized protein</fullName>
    </submittedName>
</protein>
<accession>A0A5S4YJ57</accession>
<dbReference type="EMBL" id="VSTH01000081">
    <property type="protein sequence ID" value="TYO64042.1"/>
    <property type="molecule type" value="Genomic_DNA"/>
</dbReference>
<feature type="region of interest" description="Disordered" evidence="1">
    <location>
        <begin position="29"/>
        <end position="60"/>
    </location>
</feature>
<gene>
    <name evidence="2" type="ORF">FXV83_24355</name>
</gene>
<dbReference type="AlphaFoldDB" id="A0A5S4YJ57"/>
<dbReference type="Proteomes" id="UP000324797">
    <property type="component" value="Unassembled WGS sequence"/>
</dbReference>
<proteinExistence type="predicted"/>
<organism evidence="2 3">
    <name type="scientific">Bradyrhizobium hipponense</name>
    <dbReference type="NCBI Taxonomy" id="2605638"/>
    <lineage>
        <taxon>Bacteria</taxon>
        <taxon>Pseudomonadati</taxon>
        <taxon>Pseudomonadota</taxon>
        <taxon>Alphaproteobacteria</taxon>
        <taxon>Hyphomicrobiales</taxon>
        <taxon>Nitrobacteraceae</taxon>
        <taxon>Bradyrhizobium</taxon>
    </lineage>
</organism>
<name>A0A5S4YJ57_9BRAD</name>
<keyword evidence="3" id="KW-1185">Reference proteome</keyword>
<evidence type="ECO:0000313" key="3">
    <source>
        <dbReference type="Proteomes" id="UP000324797"/>
    </source>
</evidence>
<dbReference type="RefSeq" id="WP_148741931.1">
    <property type="nucleotide sequence ID" value="NZ_VSTH01000081.1"/>
</dbReference>